<comment type="subcellular location">
    <subcellularLocation>
        <location evidence="1">Membrane</location>
        <topology evidence="1">Multi-pass membrane protein</topology>
    </subcellularLocation>
</comment>
<keyword evidence="6 7" id="KW-0472">Membrane</keyword>
<dbReference type="eggNOG" id="KOG1607">
    <property type="taxonomic scope" value="Eukaryota"/>
</dbReference>
<dbReference type="InterPro" id="IPR006634">
    <property type="entry name" value="TLC-dom"/>
</dbReference>
<dbReference type="OMA" id="MYRMLVG"/>
<proteinExistence type="predicted"/>
<dbReference type="HOGENOM" id="CLU_028277_5_1_1"/>
<evidence type="ECO:0000256" key="8">
    <source>
        <dbReference type="SAM" id="Phobius"/>
    </source>
</evidence>
<dbReference type="Proteomes" id="UP000015101">
    <property type="component" value="Unassembled WGS sequence"/>
</dbReference>
<dbReference type="GO" id="GO:0046513">
    <property type="term" value="P:ceramide biosynthetic process"/>
    <property type="evidence" value="ECO:0000318"/>
    <property type="project" value="GO_Central"/>
</dbReference>
<dbReference type="InterPro" id="IPR016439">
    <property type="entry name" value="Lag1/Lac1-like"/>
</dbReference>
<feature type="domain" description="TLC" evidence="9">
    <location>
        <begin position="1"/>
        <end position="195"/>
    </location>
</feature>
<evidence type="ECO:0000256" key="3">
    <source>
        <dbReference type="ARBA" id="ARBA00004991"/>
    </source>
</evidence>
<evidence type="ECO:0000313" key="11">
    <source>
        <dbReference type="EnsemblMetazoa" id="HelroP131704"/>
    </source>
</evidence>
<evidence type="ECO:0000259" key="9">
    <source>
        <dbReference type="PROSITE" id="PS50922"/>
    </source>
</evidence>
<dbReference type="UniPathway" id="UPA00222"/>
<feature type="transmembrane region" description="Helical" evidence="8">
    <location>
        <begin position="126"/>
        <end position="147"/>
    </location>
</feature>
<evidence type="ECO:0000256" key="5">
    <source>
        <dbReference type="ARBA" id="ARBA00022989"/>
    </source>
</evidence>
<keyword evidence="5 8" id="KW-1133">Transmembrane helix</keyword>
<evidence type="ECO:0000256" key="2">
    <source>
        <dbReference type="ARBA" id="ARBA00004760"/>
    </source>
</evidence>
<comment type="pathway">
    <text evidence="3">Sphingolipid metabolism.</text>
</comment>
<dbReference type="Pfam" id="PF03798">
    <property type="entry name" value="TRAM_LAG1_CLN8"/>
    <property type="match status" value="1"/>
</dbReference>
<name>T1EHW3_HELRO</name>
<dbReference type="PANTHER" id="PTHR12560">
    <property type="entry name" value="LONGEVITY ASSURANCE FACTOR 1 LAG1"/>
    <property type="match status" value="1"/>
</dbReference>
<reference evidence="12" key="1">
    <citation type="submission" date="2012-12" db="EMBL/GenBank/DDBJ databases">
        <authorList>
            <person name="Hellsten U."/>
            <person name="Grimwood J."/>
            <person name="Chapman J.A."/>
            <person name="Shapiro H."/>
            <person name="Aerts A."/>
            <person name="Otillar R.P."/>
            <person name="Terry A.Y."/>
            <person name="Boore J.L."/>
            <person name="Simakov O."/>
            <person name="Marletaz F."/>
            <person name="Cho S.-J."/>
            <person name="Edsinger-Gonzales E."/>
            <person name="Havlak P."/>
            <person name="Kuo D.-H."/>
            <person name="Larsson T."/>
            <person name="Lv J."/>
            <person name="Arendt D."/>
            <person name="Savage R."/>
            <person name="Osoegawa K."/>
            <person name="de Jong P."/>
            <person name="Lindberg D.R."/>
            <person name="Seaver E.C."/>
            <person name="Weisblat D.A."/>
            <person name="Putnam N.H."/>
            <person name="Grigoriev I.V."/>
            <person name="Rokhsar D.S."/>
        </authorList>
    </citation>
    <scope>NUCLEOTIDE SEQUENCE</scope>
</reference>
<dbReference type="STRING" id="6412.T1EHW3"/>
<sequence>WRFFYYFAIFWYGLYILHNKPWFKDTKECWYGFPKQHLDTEVWTYYMVEFGFYVSLIFSLCTDVRRKDFRQMMLHHFVTMTLMFMSWCNNMVRVGSLTLCLHDIVDWWLEGAKLANYIRCTKLCDALFIVFALLWFVTRLVIFPLWILNTTFFESRSILGEFGACYAFNLLLFSLLALHFIWFYTILKMLSKYVMKGKVKKDSRSDSESETDSD</sequence>
<evidence type="ECO:0000256" key="7">
    <source>
        <dbReference type="PROSITE-ProRule" id="PRU00205"/>
    </source>
</evidence>
<feature type="transmembrane region" description="Helical" evidence="8">
    <location>
        <begin position="43"/>
        <end position="64"/>
    </location>
</feature>
<evidence type="ECO:0000313" key="10">
    <source>
        <dbReference type="EMBL" id="ESO05365.1"/>
    </source>
</evidence>
<keyword evidence="12" id="KW-1185">Reference proteome</keyword>
<evidence type="ECO:0000313" key="12">
    <source>
        <dbReference type="Proteomes" id="UP000015101"/>
    </source>
</evidence>
<dbReference type="KEGG" id="hro:HELRODRAFT_131704"/>
<gene>
    <name evidence="11" type="primary">20196163</name>
    <name evidence="10" type="ORF">HELRODRAFT_131704</name>
</gene>
<dbReference type="GO" id="GO:0050291">
    <property type="term" value="F:sphingosine N-acyltransferase activity"/>
    <property type="evidence" value="ECO:0000318"/>
    <property type="project" value="GO_Central"/>
</dbReference>
<dbReference type="AlphaFoldDB" id="T1EHW3"/>
<dbReference type="EMBL" id="KB096365">
    <property type="protein sequence ID" value="ESO05365.1"/>
    <property type="molecule type" value="Genomic_DNA"/>
</dbReference>
<dbReference type="SMART" id="SM00724">
    <property type="entry name" value="TLC"/>
    <property type="match status" value="1"/>
</dbReference>
<evidence type="ECO:0000256" key="1">
    <source>
        <dbReference type="ARBA" id="ARBA00004141"/>
    </source>
</evidence>
<evidence type="ECO:0000256" key="6">
    <source>
        <dbReference type="ARBA" id="ARBA00023136"/>
    </source>
</evidence>
<dbReference type="EnsemblMetazoa" id="HelroT131704">
    <property type="protein sequence ID" value="HelroP131704"/>
    <property type="gene ID" value="HelroG131704"/>
</dbReference>
<protein>
    <recommendedName>
        <fullName evidence="9">TLC domain-containing protein</fullName>
    </recommendedName>
</protein>
<feature type="transmembrane region" description="Helical" evidence="8">
    <location>
        <begin position="167"/>
        <end position="187"/>
    </location>
</feature>
<dbReference type="InParanoid" id="T1EHW3"/>
<feature type="transmembrane region" description="Helical" evidence="8">
    <location>
        <begin position="5"/>
        <end position="23"/>
    </location>
</feature>
<accession>T1EHW3</accession>
<dbReference type="PROSITE" id="PS50922">
    <property type="entry name" value="TLC"/>
    <property type="match status" value="1"/>
</dbReference>
<dbReference type="PIRSF" id="PIRSF005225">
    <property type="entry name" value="LAG1_LAC1"/>
    <property type="match status" value="1"/>
</dbReference>
<dbReference type="PANTHER" id="PTHR12560:SF0">
    <property type="entry name" value="LD18904P"/>
    <property type="match status" value="1"/>
</dbReference>
<comment type="pathway">
    <text evidence="2">Lipid metabolism; sphingolipid metabolism.</text>
</comment>
<organism evidence="11 12">
    <name type="scientific">Helobdella robusta</name>
    <name type="common">Californian leech</name>
    <dbReference type="NCBI Taxonomy" id="6412"/>
    <lineage>
        <taxon>Eukaryota</taxon>
        <taxon>Metazoa</taxon>
        <taxon>Spiralia</taxon>
        <taxon>Lophotrochozoa</taxon>
        <taxon>Annelida</taxon>
        <taxon>Clitellata</taxon>
        <taxon>Hirudinea</taxon>
        <taxon>Rhynchobdellida</taxon>
        <taxon>Glossiphoniidae</taxon>
        <taxon>Helobdella</taxon>
    </lineage>
</organism>
<evidence type="ECO:0000256" key="4">
    <source>
        <dbReference type="ARBA" id="ARBA00022692"/>
    </source>
</evidence>
<dbReference type="EMBL" id="AMQM01003929">
    <property type="status" value="NOT_ANNOTATED_CDS"/>
    <property type="molecule type" value="Genomic_DNA"/>
</dbReference>
<reference evidence="11" key="3">
    <citation type="submission" date="2015-06" db="UniProtKB">
        <authorList>
            <consortium name="EnsemblMetazoa"/>
        </authorList>
    </citation>
    <scope>IDENTIFICATION</scope>
</reference>
<dbReference type="OrthoDB" id="537032at2759"/>
<dbReference type="CTD" id="20196163"/>
<dbReference type="GeneID" id="20196163"/>
<reference evidence="10 12" key="2">
    <citation type="journal article" date="2013" name="Nature">
        <title>Insights into bilaterian evolution from three spiralian genomes.</title>
        <authorList>
            <person name="Simakov O."/>
            <person name="Marletaz F."/>
            <person name="Cho S.J."/>
            <person name="Edsinger-Gonzales E."/>
            <person name="Havlak P."/>
            <person name="Hellsten U."/>
            <person name="Kuo D.H."/>
            <person name="Larsson T."/>
            <person name="Lv J."/>
            <person name="Arendt D."/>
            <person name="Savage R."/>
            <person name="Osoegawa K."/>
            <person name="de Jong P."/>
            <person name="Grimwood J."/>
            <person name="Chapman J.A."/>
            <person name="Shapiro H."/>
            <person name="Aerts A."/>
            <person name="Otillar R.P."/>
            <person name="Terry A.Y."/>
            <person name="Boore J.L."/>
            <person name="Grigoriev I.V."/>
            <person name="Lindberg D.R."/>
            <person name="Seaver E.C."/>
            <person name="Weisblat D.A."/>
            <person name="Putnam N.H."/>
            <person name="Rokhsar D.S."/>
        </authorList>
    </citation>
    <scope>NUCLEOTIDE SEQUENCE</scope>
</reference>
<dbReference type="RefSeq" id="XP_009016680.1">
    <property type="nucleotide sequence ID" value="XM_009018432.1"/>
</dbReference>
<keyword evidence="4 7" id="KW-0812">Transmembrane</keyword>
<dbReference type="GO" id="GO:0016020">
    <property type="term" value="C:membrane"/>
    <property type="evidence" value="ECO:0007669"/>
    <property type="project" value="UniProtKB-SubCell"/>
</dbReference>